<feature type="non-terminal residue" evidence="1">
    <location>
        <position position="1"/>
    </location>
</feature>
<organism evidence="1 2">
    <name type="scientific">Mucuna pruriens</name>
    <name type="common">Velvet bean</name>
    <name type="synonym">Dolichos pruriens</name>
    <dbReference type="NCBI Taxonomy" id="157652"/>
    <lineage>
        <taxon>Eukaryota</taxon>
        <taxon>Viridiplantae</taxon>
        <taxon>Streptophyta</taxon>
        <taxon>Embryophyta</taxon>
        <taxon>Tracheophyta</taxon>
        <taxon>Spermatophyta</taxon>
        <taxon>Magnoliopsida</taxon>
        <taxon>eudicotyledons</taxon>
        <taxon>Gunneridae</taxon>
        <taxon>Pentapetalae</taxon>
        <taxon>rosids</taxon>
        <taxon>fabids</taxon>
        <taxon>Fabales</taxon>
        <taxon>Fabaceae</taxon>
        <taxon>Papilionoideae</taxon>
        <taxon>50 kb inversion clade</taxon>
        <taxon>NPAAA clade</taxon>
        <taxon>indigoferoid/millettioid clade</taxon>
        <taxon>Phaseoleae</taxon>
        <taxon>Mucuna</taxon>
    </lineage>
</organism>
<evidence type="ECO:0000313" key="2">
    <source>
        <dbReference type="Proteomes" id="UP000257109"/>
    </source>
</evidence>
<gene>
    <name evidence="1" type="ORF">CR513_38934</name>
</gene>
<reference evidence="1" key="1">
    <citation type="submission" date="2018-05" db="EMBL/GenBank/DDBJ databases">
        <title>Draft genome of Mucuna pruriens seed.</title>
        <authorList>
            <person name="Nnadi N.E."/>
            <person name="Vos R."/>
            <person name="Hasami M.H."/>
            <person name="Devisetty U.K."/>
            <person name="Aguiy J.C."/>
        </authorList>
    </citation>
    <scope>NUCLEOTIDE SEQUENCE [LARGE SCALE GENOMIC DNA]</scope>
    <source>
        <strain evidence="1">JCA_2017</strain>
    </source>
</reference>
<keyword evidence="2" id="KW-1185">Reference proteome</keyword>
<protein>
    <submittedName>
        <fullName evidence="1">Uncharacterized protein</fullName>
    </submittedName>
</protein>
<dbReference type="OrthoDB" id="1426925at2759"/>
<dbReference type="EMBL" id="QJKJ01008196">
    <property type="protein sequence ID" value="RDX80510.1"/>
    <property type="molecule type" value="Genomic_DNA"/>
</dbReference>
<evidence type="ECO:0000313" key="1">
    <source>
        <dbReference type="EMBL" id="RDX80510.1"/>
    </source>
</evidence>
<comment type="caution">
    <text evidence="1">The sequence shown here is derived from an EMBL/GenBank/DDBJ whole genome shotgun (WGS) entry which is preliminary data.</text>
</comment>
<proteinExistence type="predicted"/>
<accession>A0A371FQN1</accession>
<dbReference type="Proteomes" id="UP000257109">
    <property type="component" value="Unassembled WGS sequence"/>
</dbReference>
<sequence length="148" mass="17393">MRKCPENDDSNLNSDAQIGETDVQDACLVEVTNRHLKPICPALEASCIRQYPFIDEIMKTPYRKGEGGESEPFCSFLMWFLDIFMKIRNLNLKVTFHSIIMALKLRSFSDGLCKLLPKGLRIERVRHESRKETQRFEKVRIHHHLRYL</sequence>
<name>A0A371FQN1_MUCPR</name>
<dbReference type="AlphaFoldDB" id="A0A371FQN1"/>